<gene>
    <name evidence="2" type="primary">spoIIR</name>
    <name evidence="2" type="ORF">DW099_12125</name>
</gene>
<dbReference type="STRING" id="1776384.GCA_900086585_00994"/>
<evidence type="ECO:0000313" key="3">
    <source>
        <dbReference type="Proteomes" id="UP000284841"/>
    </source>
</evidence>
<keyword evidence="1" id="KW-1133">Transmembrane helix</keyword>
<proteinExistence type="predicted"/>
<feature type="transmembrane region" description="Helical" evidence="1">
    <location>
        <begin position="25"/>
        <end position="43"/>
    </location>
</feature>
<evidence type="ECO:0000313" key="2">
    <source>
        <dbReference type="EMBL" id="RHJ87437.1"/>
    </source>
</evidence>
<protein>
    <submittedName>
        <fullName evidence="2">Stage II sporulation protein R</fullName>
    </submittedName>
</protein>
<keyword evidence="3" id="KW-1185">Reference proteome</keyword>
<dbReference type="Proteomes" id="UP000284841">
    <property type="component" value="Unassembled WGS sequence"/>
</dbReference>
<keyword evidence="1" id="KW-0812">Transmembrane</keyword>
<dbReference type="Pfam" id="PF09551">
    <property type="entry name" value="Spore_II_R"/>
    <property type="match status" value="1"/>
</dbReference>
<name>A0A415E1C5_9FIRM</name>
<dbReference type="EMBL" id="QRMS01000003">
    <property type="protein sequence ID" value="RHJ87437.1"/>
    <property type="molecule type" value="Genomic_DNA"/>
</dbReference>
<organism evidence="2 3">
    <name type="scientific">Emergencia timonensis</name>
    <dbReference type="NCBI Taxonomy" id="1776384"/>
    <lineage>
        <taxon>Bacteria</taxon>
        <taxon>Bacillati</taxon>
        <taxon>Bacillota</taxon>
        <taxon>Clostridia</taxon>
        <taxon>Peptostreptococcales</taxon>
        <taxon>Anaerovoracaceae</taxon>
        <taxon>Emergencia</taxon>
    </lineage>
</organism>
<sequence length="197" mass="22699">MNSCPYLFQKGQEFFMRTTLLQRELILWLIFFLLVSATGTYYINHTPNDHPGMIRLHVIANSDSKEDQALKLAVRDGILEFMDGQDSIDDARQYINDNIDEIEQISEKIIEENGYDYPVRAKLGVSFIPQKSYEDLTLPAGNYEALKVTLGKGDGHNWWCVIFPQLCLVGKKDKKDKIILKSKVKEIMKKQLKKSSH</sequence>
<reference evidence="2 3" key="1">
    <citation type="submission" date="2018-08" db="EMBL/GenBank/DDBJ databases">
        <title>A genome reference for cultivated species of the human gut microbiota.</title>
        <authorList>
            <person name="Zou Y."/>
            <person name="Xue W."/>
            <person name="Luo G."/>
        </authorList>
    </citation>
    <scope>NUCLEOTIDE SEQUENCE [LARGE SCALE GENOMIC DNA]</scope>
    <source>
        <strain evidence="2 3">AM07-24</strain>
    </source>
</reference>
<keyword evidence="1" id="KW-0472">Membrane</keyword>
<dbReference type="OrthoDB" id="9793324at2"/>
<comment type="caution">
    <text evidence="2">The sequence shown here is derived from an EMBL/GenBank/DDBJ whole genome shotgun (WGS) entry which is preliminary data.</text>
</comment>
<accession>A0A415E1C5</accession>
<evidence type="ECO:0000256" key="1">
    <source>
        <dbReference type="SAM" id="Phobius"/>
    </source>
</evidence>
<dbReference type="AlphaFoldDB" id="A0A415E1C5"/>
<dbReference type="NCBIfam" id="TIGR02837">
    <property type="entry name" value="spore_II_R"/>
    <property type="match status" value="1"/>
</dbReference>
<dbReference type="InterPro" id="IPR014202">
    <property type="entry name" value="Spore_II_R"/>
</dbReference>